<dbReference type="InterPro" id="IPR050205">
    <property type="entry name" value="CDPK_Ser/Thr_kinases"/>
</dbReference>
<keyword evidence="6" id="KW-0418">Kinase</keyword>
<organism evidence="12 13">
    <name type="scientific">Phaseolus angularis</name>
    <name type="common">Azuki bean</name>
    <name type="synonym">Vigna angularis</name>
    <dbReference type="NCBI Taxonomy" id="3914"/>
    <lineage>
        <taxon>Eukaryota</taxon>
        <taxon>Viridiplantae</taxon>
        <taxon>Streptophyta</taxon>
        <taxon>Embryophyta</taxon>
        <taxon>Tracheophyta</taxon>
        <taxon>Spermatophyta</taxon>
        <taxon>Magnoliopsida</taxon>
        <taxon>eudicotyledons</taxon>
        <taxon>Gunneridae</taxon>
        <taxon>Pentapetalae</taxon>
        <taxon>rosids</taxon>
        <taxon>fabids</taxon>
        <taxon>Fabales</taxon>
        <taxon>Fabaceae</taxon>
        <taxon>Papilionoideae</taxon>
        <taxon>50 kb inversion clade</taxon>
        <taxon>NPAAA clade</taxon>
        <taxon>indigoferoid/millettioid clade</taxon>
        <taxon>Phaseoleae</taxon>
        <taxon>Vigna</taxon>
    </lineage>
</organism>
<evidence type="ECO:0000256" key="2">
    <source>
        <dbReference type="ARBA" id="ARBA00006234"/>
    </source>
</evidence>
<evidence type="ECO:0000256" key="10">
    <source>
        <dbReference type="RuleBase" id="RU000304"/>
    </source>
</evidence>
<dbReference type="GO" id="GO:0004674">
    <property type="term" value="F:protein serine/threonine kinase activity"/>
    <property type="evidence" value="ECO:0007669"/>
    <property type="project" value="UniProtKB-KW"/>
</dbReference>
<dbReference type="SMART" id="SM00220">
    <property type="entry name" value="S_TKc"/>
    <property type="match status" value="1"/>
</dbReference>
<evidence type="ECO:0000256" key="8">
    <source>
        <dbReference type="ARBA" id="ARBA00058225"/>
    </source>
</evidence>
<keyword evidence="5 9" id="KW-0547">Nucleotide-binding</keyword>
<keyword evidence="4" id="KW-0808">Transferase</keyword>
<dbReference type="EMBL" id="JABFOF010000003">
    <property type="protein sequence ID" value="KAG2402027.1"/>
    <property type="molecule type" value="Genomic_DNA"/>
</dbReference>
<comment type="similarity">
    <text evidence="1">Belongs to the protein kinase superfamily. CAMK Ser/Thr protein kinase family. CaMK subfamily.</text>
</comment>
<protein>
    <submittedName>
        <fullName evidence="12">Phosphoenolpyruvate carboxylase</fullName>
    </submittedName>
</protein>
<dbReference type="FunFam" id="1.10.510.10:FF:000571">
    <property type="entry name" value="Maternal embryonic leucine zipper kinase"/>
    <property type="match status" value="1"/>
</dbReference>
<name>A0A8T0KPQ8_PHAAN</name>
<reference evidence="12 13" key="1">
    <citation type="submission" date="2020-05" db="EMBL/GenBank/DDBJ databases">
        <title>Vigna angularis (adzuki bean) Var. LongXiaoDou No. 4 denovo assembly.</title>
        <authorList>
            <person name="Xiang H."/>
        </authorList>
    </citation>
    <scope>NUCLEOTIDE SEQUENCE [LARGE SCALE GENOMIC DNA]</scope>
    <source>
        <tissue evidence="12">Leaf</tissue>
    </source>
</reference>
<dbReference type="PANTHER" id="PTHR24349">
    <property type="entry name" value="SERINE/THREONINE-PROTEIN KINASE"/>
    <property type="match status" value="1"/>
</dbReference>
<evidence type="ECO:0000313" key="12">
    <source>
        <dbReference type="EMBL" id="KAG2402027.1"/>
    </source>
</evidence>
<dbReference type="AlphaFoldDB" id="A0A8T0KPQ8"/>
<dbReference type="InterPro" id="IPR011009">
    <property type="entry name" value="Kinase-like_dom_sf"/>
</dbReference>
<dbReference type="Gene3D" id="1.10.510.10">
    <property type="entry name" value="Transferase(Phosphotransferase) domain 1"/>
    <property type="match status" value="1"/>
</dbReference>
<evidence type="ECO:0000256" key="1">
    <source>
        <dbReference type="ARBA" id="ARBA00005354"/>
    </source>
</evidence>
<comment type="similarity">
    <text evidence="2">Belongs to the protein kinase superfamily. CAMK Ser/Thr protein kinase family. SNF1 subfamily.</text>
</comment>
<dbReference type="GO" id="GO:0005524">
    <property type="term" value="F:ATP binding"/>
    <property type="evidence" value="ECO:0007669"/>
    <property type="project" value="UniProtKB-UniRule"/>
</dbReference>
<comment type="function">
    <text evidence="8">CIPK serine-threonine protein kinases interact with CBL proteins. Binding of a CBL protein to the regulatory NAF domain of CIPK protein lead to the activation of the kinase in a calcium-dependent manner.</text>
</comment>
<feature type="binding site" evidence="9">
    <location>
        <position position="38"/>
    </location>
    <ligand>
        <name>ATP</name>
        <dbReference type="ChEBI" id="CHEBI:30616"/>
    </ligand>
</feature>
<keyword evidence="3 10" id="KW-0723">Serine/threonine-protein kinase</keyword>
<gene>
    <name evidence="12" type="ORF">HKW66_Vig0258990</name>
</gene>
<proteinExistence type="inferred from homology"/>
<dbReference type="InterPro" id="IPR008271">
    <property type="entry name" value="Ser/Thr_kinase_AS"/>
</dbReference>
<dbReference type="Pfam" id="PF00069">
    <property type="entry name" value="Pkinase"/>
    <property type="match status" value="1"/>
</dbReference>
<dbReference type="SUPFAM" id="SSF56112">
    <property type="entry name" value="Protein kinase-like (PK-like)"/>
    <property type="match status" value="1"/>
</dbReference>
<dbReference type="Proteomes" id="UP000743370">
    <property type="component" value="Unassembled WGS sequence"/>
</dbReference>
<dbReference type="PROSITE" id="PS00108">
    <property type="entry name" value="PROTEIN_KINASE_ST"/>
    <property type="match status" value="1"/>
</dbReference>
<comment type="caution">
    <text evidence="12">The sequence shown here is derived from an EMBL/GenBank/DDBJ whole genome shotgun (WGS) entry which is preliminary data.</text>
</comment>
<dbReference type="InterPro" id="IPR017441">
    <property type="entry name" value="Protein_kinase_ATP_BS"/>
</dbReference>
<dbReference type="InterPro" id="IPR000719">
    <property type="entry name" value="Prot_kinase_dom"/>
</dbReference>
<evidence type="ECO:0000256" key="4">
    <source>
        <dbReference type="ARBA" id="ARBA00022679"/>
    </source>
</evidence>
<evidence type="ECO:0000313" key="13">
    <source>
        <dbReference type="Proteomes" id="UP000743370"/>
    </source>
</evidence>
<evidence type="ECO:0000256" key="3">
    <source>
        <dbReference type="ARBA" id="ARBA00022527"/>
    </source>
</evidence>
<accession>A0A8T0KPQ8</accession>
<dbReference type="Gene3D" id="3.30.200.20">
    <property type="entry name" value="Phosphorylase Kinase, domain 1"/>
    <property type="match status" value="1"/>
</dbReference>
<keyword evidence="7 9" id="KW-0067">ATP-binding</keyword>
<evidence type="ECO:0000256" key="9">
    <source>
        <dbReference type="PROSITE-ProRule" id="PRU10141"/>
    </source>
</evidence>
<dbReference type="CDD" id="cd05117">
    <property type="entry name" value="STKc_CAMK"/>
    <property type="match status" value="1"/>
</dbReference>
<evidence type="ECO:0000256" key="6">
    <source>
        <dbReference type="ARBA" id="ARBA00022777"/>
    </source>
</evidence>
<dbReference type="PROSITE" id="PS50011">
    <property type="entry name" value="PROTEIN_KINASE_DOM"/>
    <property type="match status" value="1"/>
</dbReference>
<evidence type="ECO:0000256" key="5">
    <source>
        <dbReference type="ARBA" id="ARBA00022741"/>
    </source>
</evidence>
<dbReference type="PROSITE" id="PS00107">
    <property type="entry name" value="PROTEIN_KINASE_ATP"/>
    <property type="match status" value="1"/>
</dbReference>
<evidence type="ECO:0000256" key="7">
    <source>
        <dbReference type="ARBA" id="ARBA00022840"/>
    </source>
</evidence>
<sequence>MSERLQQDYLVSEEIGRGRFGTVYRCSSADSGKSYAVKSIDKVAISAGGDSLDSRCLFTEAKIVQLLSPHPHIVTLHSLYEDETHLHMVLDLCYEPTFHHQVMPEREAASVMWQLMKGVAHCHRLGVTHRDIKPDNILFDEENRLKLADFGSAETFKEGESMSGVVGTPHYVAPEVLAGRDYNEKVDVWSCGVVLYQMLAGFLPFGGDSPVEIFEAVLRSSLRFPTRVFSSVSPAAKDLLRRMLCREVSRRFSAEQVLSKIWLSKNMDTGGLALLNRVTDLWLCTCVDCVS</sequence>
<evidence type="ECO:0000259" key="11">
    <source>
        <dbReference type="PROSITE" id="PS50011"/>
    </source>
</evidence>
<feature type="domain" description="Protein kinase" evidence="11">
    <location>
        <begin position="9"/>
        <end position="263"/>
    </location>
</feature>